<dbReference type="EMBL" id="JANVFS010000030">
    <property type="protein sequence ID" value="KAJ4471140.1"/>
    <property type="molecule type" value="Genomic_DNA"/>
</dbReference>
<reference evidence="1" key="2">
    <citation type="journal article" date="2023" name="Proc. Natl. Acad. Sci. U.S.A.">
        <title>A global phylogenomic analysis of the shiitake genus Lentinula.</title>
        <authorList>
            <person name="Sierra-Patev S."/>
            <person name="Min B."/>
            <person name="Naranjo-Ortiz M."/>
            <person name="Looney B."/>
            <person name="Konkel Z."/>
            <person name="Slot J.C."/>
            <person name="Sakamoto Y."/>
            <person name="Steenwyk J.L."/>
            <person name="Rokas A."/>
            <person name="Carro J."/>
            <person name="Camarero S."/>
            <person name="Ferreira P."/>
            <person name="Molpeceres G."/>
            <person name="Ruiz-Duenas F.J."/>
            <person name="Serrano A."/>
            <person name="Henrissat B."/>
            <person name="Drula E."/>
            <person name="Hughes K.W."/>
            <person name="Mata J.L."/>
            <person name="Ishikawa N.K."/>
            <person name="Vargas-Isla R."/>
            <person name="Ushijima S."/>
            <person name="Smith C.A."/>
            <person name="Donoghue J."/>
            <person name="Ahrendt S."/>
            <person name="Andreopoulos W."/>
            <person name="He G."/>
            <person name="LaButti K."/>
            <person name="Lipzen A."/>
            <person name="Ng V."/>
            <person name="Riley R."/>
            <person name="Sandor L."/>
            <person name="Barry K."/>
            <person name="Martinez A.T."/>
            <person name="Xiao Y."/>
            <person name="Gibbons J.G."/>
            <person name="Terashima K."/>
            <person name="Grigoriev I.V."/>
            <person name="Hibbett D."/>
        </authorList>
    </citation>
    <scope>NUCLEOTIDE SEQUENCE</scope>
    <source>
        <strain evidence="1">Sp2 HRB7682 ss15</strain>
    </source>
</reference>
<evidence type="ECO:0000313" key="2">
    <source>
        <dbReference type="Proteomes" id="UP001150238"/>
    </source>
</evidence>
<accession>A0A9W9A0M6</accession>
<comment type="caution">
    <text evidence="1">The sequence shown here is derived from an EMBL/GenBank/DDBJ whole genome shotgun (WGS) entry which is preliminary data.</text>
</comment>
<sequence>MSPKLEDYSTGFRAREFSGNFGFTSFPRTSFQKVALLTLRQYQQVLYRRFSAETPQRAVERDTIVKNALVQYKNFNARLVKIAHYMEGGPQQPPNRVNIDQQKDDFAESFGALGLMDVRTESRVLPDELVEEIFDWLDTLLNKRDFLHLVQDLEFSEPRRFFDMWEAWSSVPMVFLPCVTSLSLGDTLTDPWTVEFNPFWKNIADLAYSMGSLRLLALNRLNLSFDFFEFAKDLKDSLSLQLDYCLVNREALLAVPSISFHRISLTMISWQENSTSPIQKGGQIIAELILRCRSVLFARYCLDQSLIFTDWPETRQDQELMGLTITRIIRDCSLLDYLSLPNSAKGFAVLREYVAQEAKIRRSKQLFVHAQIEELEAPPQLLSLIHPSAGMDILDISDAELTPDLMSGYPIMEFVKNLTFAMADISTDDMDYLHVIFPRMQIVTFKSLRNSLTIDHILYMAQTWTASSIRVLRRENAATIRFDKKTFVDILRQRLSVVRVLRANDVWFEGHLNSDDRSDYSDRESLIWVMVVGFSNLPIEQRPEYLRFVMALWSERFPEDLQGGRPNPGERTTQPVHAELPSIDLSVEWVIHFIEESAKSGRIEAQTIESSMSPSFRKEQFDRLQEAIEDCFQQAIKAARGCLKLVQPERCLEELHIATYLWDIHHRLPLNVFASDLALLLPPPYEHLTSTPHSSNIHFMHWFYPMRGFDMEKFDDTVLEVEECILESKAFLEYYRHEIPAYLVHDNEDISDNVDHHSSDSAPPPESIHFLNIHMPDTNSSGSDTFYFSGSTELYYDSVSDDDSSDADVSSITAYLNNLSDSDESSVAASILPSSSPILSSDDATIAFDIDDFLTEVEEVADTSLFTEKFTMDF</sequence>
<organism evidence="1 2">
    <name type="scientific">Lentinula lateritia</name>
    <dbReference type="NCBI Taxonomy" id="40482"/>
    <lineage>
        <taxon>Eukaryota</taxon>
        <taxon>Fungi</taxon>
        <taxon>Dikarya</taxon>
        <taxon>Basidiomycota</taxon>
        <taxon>Agaricomycotina</taxon>
        <taxon>Agaricomycetes</taxon>
        <taxon>Agaricomycetidae</taxon>
        <taxon>Agaricales</taxon>
        <taxon>Marasmiineae</taxon>
        <taxon>Omphalotaceae</taxon>
        <taxon>Lentinula</taxon>
    </lineage>
</organism>
<gene>
    <name evidence="1" type="ORF">C8J55DRAFT_563859</name>
</gene>
<proteinExistence type="predicted"/>
<dbReference type="AlphaFoldDB" id="A0A9W9A0M6"/>
<evidence type="ECO:0000313" key="1">
    <source>
        <dbReference type="EMBL" id="KAJ4471140.1"/>
    </source>
</evidence>
<protein>
    <submittedName>
        <fullName evidence="1">Uncharacterized protein</fullName>
    </submittedName>
</protein>
<dbReference type="Proteomes" id="UP001150238">
    <property type="component" value="Unassembled WGS sequence"/>
</dbReference>
<name>A0A9W9A0M6_9AGAR</name>
<reference evidence="1" key="1">
    <citation type="submission" date="2022-08" db="EMBL/GenBank/DDBJ databases">
        <authorList>
            <consortium name="DOE Joint Genome Institute"/>
            <person name="Min B."/>
            <person name="Riley R."/>
            <person name="Sierra-Patev S."/>
            <person name="Naranjo-Ortiz M."/>
            <person name="Looney B."/>
            <person name="Konkel Z."/>
            <person name="Slot J.C."/>
            <person name="Sakamoto Y."/>
            <person name="Steenwyk J.L."/>
            <person name="Rokas A."/>
            <person name="Carro J."/>
            <person name="Camarero S."/>
            <person name="Ferreira P."/>
            <person name="Molpeceres G."/>
            <person name="Ruiz-Duenas F.J."/>
            <person name="Serrano A."/>
            <person name="Henrissat B."/>
            <person name="Drula E."/>
            <person name="Hughes K.W."/>
            <person name="Mata J.L."/>
            <person name="Ishikawa N.K."/>
            <person name="Vargas-Isla R."/>
            <person name="Ushijima S."/>
            <person name="Smith C.A."/>
            <person name="Ahrendt S."/>
            <person name="Andreopoulos W."/>
            <person name="He G."/>
            <person name="Labutti K."/>
            <person name="Lipzen A."/>
            <person name="Ng V."/>
            <person name="Sandor L."/>
            <person name="Barry K."/>
            <person name="Martinez A.T."/>
            <person name="Xiao Y."/>
            <person name="Gibbons J.G."/>
            <person name="Terashima K."/>
            <person name="Hibbett D.S."/>
            <person name="Grigoriev I.V."/>
        </authorList>
    </citation>
    <scope>NUCLEOTIDE SEQUENCE</scope>
    <source>
        <strain evidence="1">Sp2 HRB7682 ss15</strain>
    </source>
</reference>